<dbReference type="STRING" id="390640.SAMN04488034_104215"/>
<gene>
    <name evidence="2" type="ORF">SAMN04488034_104215</name>
</gene>
<reference evidence="2 3" key="1">
    <citation type="submission" date="2016-10" db="EMBL/GenBank/DDBJ databases">
        <authorList>
            <person name="de Groot N.N."/>
        </authorList>
    </citation>
    <scope>NUCLEOTIDE SEQUENCE [LARGE SCALE GENOMIC DNA]</scope>
    <source>
        <strain evidence="2 3">DSM 23553</strain>
    </source>
</reference>
<feature type="chain" id="PRO_5011599080" evidence="1">
    <location>
        <begin position="19"/>
        <end position="219"/>
    </location>
</feature>
<evidence type="ECO:0000313" key="2">
    <source>
        <dbReference type="EMBL" id="SEF01355.1"/>
    </source>
</evidence>
<evidence type="ECO:0000313" key="3">
    <source>
        <dbReference type="Proteomes" id="UP000199448"/>
    </source>
</evidence>
<organism evidence="2 3">
    <name type="scientific">Salinimicrobium catena</name>
    <dbReference type="NCBI Taxonomy" id="390640"/>
    <lineage>
        <taxon>Bacteria</taxon>
        <taxon>Pseudomonadati</taxon>
        <taxon>Bacteroidota</taxon>
        <taxon>Flavobacteriia</taxon>
        <taxon>Flavobacteriales</taxon>
        <taxon>Flavobacteriaceae</taxon>
        <taxon>Salinimicrobium</taxon>
    </lineage>
</organism>
<sequence length="219" mass="25518">MKNISLIAFLLFTNFIFAQTAIGAFSTREYHNVENLYYSEYTNEVTGDLYLFEDWKKCVVNTNLKEDGLTLNLVCNYNLFTDQFEMKIDNEIHYLKKENIVSIWNGQNFFKPVSNGEEEETRNYLELLATGNKFDLATVHYLKIKDVPNKKALGIFKKRISKHNKLFLVDKTTGELMEIPKSQRKIYKLLDLNKDEIKKIPGNIKRTENLIEAVELAGI</sequence>
<accession>A0A1H5NIF3</accession>
<proteinExistence type="predicted"/>
<evidence type="ECO:0000256" key="1">
    <source>
        <dbReference type="SAM" id="SignalP"/>
    </source>
</evidence>
<dbReference type="RefSeq" id="WP_093113481.1">
    <property type="nucleotide sequence ID" value="NZ_FNGG01000004.1"/>
</dbReference>
<protein>
    <submittedName>
        <fullName evidence="2">Uncharacterized protein</fullName>
    </submittedName>
</protein>
<feature type="signal peptide" evidence="1">
    <location>
        <begin position="1"/>
        <end position="18"/>
    </location>
</feature>
<keyword evidence="1" id="KW-0732">Signal</keyword>
<dbReference type="Proteomes" id="UP000199448">
    <property type="component" value="Unassembled WGS sequence"/>
</dbReference>
<keyword evidence="3" id="KW-1185">Reference proteome</keyword>
<dbReference type="EMBL" id="FNUG01000004">
    <property type="protein sequence ID" value="SEF01355.1"/>
    <property type="molecule type" value="Genomic_DNA"/>
</dbReference>
<dbReference type="OrthoDB" id="1442023at2"/>
<name>A0A1H5NIF3_9FLAO</name>
<dbReference type="AlphaFoldDB" id="A0A1H5NIF3"/>